<dbReference type="InterPro" id="IPR053168">
    <property type="entry name" value="Glutamic_endopeptidase"/>
</dbReference>
<sequence>MTKVKLSFMHLLVVFMVANICNASRSRVTSSIKVHKQLNLLNKAPVKSIKSPDGDTIDCVHISHQPAFDHPILKNHTIIKTRPSYHPDWIKDVNNKMNGSKVGSLTSPPRKHESITQLWHSNGKCPKGTIPIRRTNKDDVKKKHSLLVAQPSFTDVRKGHEYAIVNTNGVFYGAKATLNLWNPMIQEQKEFSLGQLWITGGSIYDLNTIEAGWQVAPPVFGDTNTRLFIYWTSDGYQHTGCYNHQCSGFIQTNNEIALGGSISPTSQVINIASGGQHTTTQMGSGHFPQEGAGKASYIKDIQIVDESNNFRTPQGLSTYTPEKSCYDILMDMNDNSGSQIFYGGPGRNENCP</sequence>
<accession>A0A5N6P0S2</accession>
<evidence type="ECO:0000313" key="3">
    <source>
        <dbReference type="EMBL" id="KAD5802712.1"/>
    </source>
</evidence>
<name>A0A5N6P0S2_9ASTR</name>
<dbReference type="AlphaFoldDB" id="A0A5N6P0S2"/>
<dbReference type="Pfam" id="PF03080">
    <property type="entry name" value="Neprosin"/>
    <property type="match status" value="2"/>
</dbReference>
<evidence type="ECO:0000256" key="1">
    <source>
        <dbReference type="SAM" id="SignalP"/>
    </source>
</evidence>
<gene>
    <name evidence="3" type="ORF">E3N88_14072</name>
</gene>
<keyword evidence="4" id="KW-1185">Reference proteome</keyword>
<proteinExistence type="predicted"/>
<protein>
    <recommendedName>
        <fullName evidence="2">Neprosin PEP catalytic domain-containing protein</fullName>
    </recommendedName>
</protein>
<dbReference type="InterPro" id="IPR004314">
    <property type="entry name" value="Neprosin"/>
</dbReference>
<dbReference type="Gene3D" id="3.90.1320.10">
    <property type="entry name" value="Outer-capsid protein sigma 3, large lobe"/>
    <property type="match status" value="1"/>
</dbReference>
<feature type="signal peptide" evidence="1">
    <location>
        <begin position="1"/>
        <end position="23"/>
    </location>
</feature>
<dbReference type="Pfam" id="PF14365">
    <property type="entry name" value="Neprosin_AP"/>
    <property type="match status" value="1"/>
</dbReference>
<comment type="caution">
    <text evidence="3">The sequence shown here is derived from an EMBL/GenBank/DDBJ whole genome shotgun (WGS) entry which is preliminary data.</text>
</comment>
<dbReference type="Proteomes" id="UP000326396">
    <property type="component" value="Linkage Group LG15"/>
</dbReference>
<reference evidence="3 4" key="1">
    <citation type="submission" date="2019-05" db="EMBL/GenBank/DDBJ databases">
        <title>Mikania micrantha, genome provides insights into the molecular mechanism of rapid growth.</title>
        <authorList>
            <person name="Liu B."/>
        </authorList>
    </citation>
    <scope>NUCLEOTIDE SEQUENCE [LARGE SCALE GENOMIC DNA]</scope>
    <source>
        <strain evidence="3">NLD-2019</strain>
        <tissue evidence="3">Leaf</tissue>
    </source>
</reference>
<evidence type="ECO:0000259" key="2">
    <source>
        <dbReference type="PROSITE" id="PS52045"/>
    </source>
</evidence>
<keyword evidence="1" id="KW-0732">Signal</keyword>
<dbReference type="OrthoDB" id="1654992at2759"/>
<feature type="chain" id="PRO_5024303737" description="Neprosin PEP catalytic domain-containing protein" evidence="1">
    <location>
        <begin position="24"/>
        <end position="352"/>
    </location>
</feature>
<dbReference type="PANTHER" id="PTHR31589:SF220">
    <property type="entry name" value="NEPROSIN DOMAIN-CONTAINING PROTEIN"/>
    <property type="match status" value="1"/>
</dbReference>
<dbReference type="PANTHER" id="PTHR31589">
    <property type="entry name" value="PROTEIN, PUTATIVE (DUF239)-RELATED-RELATED"/>
    <property type="match status" value="1"/>
</dbReference>
<evidence type="ECO:0000313" key="4">
    <source>
        <dbReference type="Proteomes" id="UP000326396"/>
    </source>
</evidence>
<feature type="domain" description="Neprosin PEP catalytic" evidence="2">
    <location>
        <begin position="152"/>
        <end position="352"/>
    </location>
</feature>
<dbReference type="EMBL" id="SZYD01000007">
    <property type="protein sequence ID" value="KAD5802712.1"/>
    <property type="molecule type" value="Genomic_DNA"/>
</dbReference>
<dbReference type="PROSITE" id="PS52045">
    <property type="entry name" value="NEPROSIN_PEP_CD"/>
    <property type="match status" value="1"/>
</dbReference>
<organism evidence="3 4">
    <name type="scientific">Mikania micrantha</name>
    <name type="common">bitter vine</name>
    <dbReference type="NCBI Taxonomy" id="192012"/>
    <lineage>
        <taxon>Eukaryota</taxon>
        <taxon>Viridiplantae</taxon>
        <taxon>Streptophyta</taxon>
        <taxon>Embryophyta</taxon>
        <taxon>Tracheophyta</taxon>
        <taxon>Spermatophyta</taxon>
        <taxon>Magnoliopsida</taxon>
        <taxon>eudicotyledons</taxon>
        <taxon>Gunneridae</taxon>
        <taxon>Pentapetalae</taxon>
        <taxon>asterids</taxon>
        <taxon>campanulids</taxon>
        <taxon>Asterales</taxon>
        <taxon>Asteraceae</taxon>
        <taxon>Asteroideae</taxon>
        <taxon>Heliantheae alliance</taxon>
        <taxon>Eupatorieae</taxon>
        <taxon>Mikania</taxon>
    </lineage>
</organism>
<dbReference type="InterPro" id="IPR025521">
    <property type="entry name" value="Neprosin_propep"/>
</dbReference>